<dbReference type="SUPFAM" id="SSF109910">
    <property type="entry name" value="YgfY-like"/>
    <property type="match status" value="1"/>
</dbReference>
<proteinExistence type="inferred from homology"/>
<dbReference type="Proteomes" id="UP000216885">
    <property type="component" value="Unassembled WGS sequence"/>
</dbReference>
<keyword evidence="4" id="KW-0963">Cytoplasm</keyword>
<accession>A0A261U611</accession>
<comment type="similarity">
    <text evidence="2">Belongs to the SdhE FAD assembly factor family.</text>
</comment>
<evidence type="ECO:0000256" key="3">
    <source>
        <dbReference type="ARBA" id="ARBA00019418"/>
    </source>
</evidence>
<dbReference type="GO" id="GO:0005737">
    <property type="term" value="C:cytoplasm"/>
    <property type="evidence" value="ECO:0007669"/>
    <property type="project" value="UniProtKB-SubCell"/>
</dbReference>
<dbReference type="Pfam" id="PF03937">
    <property type="entry name" value="Sdh5"/>
    <property type="match status" value="1"/>
</dbReference>
<keyword evidence="5" id="KW-0143">Chaperone</keyword>
<evidence type="ECO:0000256" key="1">
    <source>
        <dbReference type="ARBA" id="ARBA00004496"/>
    </source>
</evidence>
<keyword evidence="7" id="KW-1185">Reference proteome</keyword>
<comment type="subcellular location">
    <subcellularLocation>
        <location evidence="1">Cytoplasm</location>
    </subcellularLocation>
</comment>
<evidence type="ECO:0000313" key="6">
    <source>
        <dbReference type="EMBL" id="OZI57349.1"/>
    </source>
</evidence>
<comment type="caution">
    <text evidence="6">The sequence shown here is derived from an EMBL/GenBank/DDBJ whole genome shotgun (WGS) entry which is preliminary data.</text>
</comment>
<dbReference type="GO" id="GO:0006105">
    <property type="term" value="P:succinate metabolic process"/>
    <property type="evidence" value="ECO:0007669"/>
    <property type="project" value="TreeGrafter"/>
</dbReference>
<evidence type="ECO:0000256" key="2">
    <source>
        <dbReference type="ARBA" id="ARBA00008571"/>
    </source>
</evidence>
<evidence type="ECO:0000256" key="5">
    <source>
        <dbReference type="ARBA" id="ARBA00023186"/>
    </source>
</evidence>
<dbReference type="AlphaFoldDB" id="A0A261U611"/>
<dbReference type="OrthoDB" id="9180899at2"/>
<name>A0A261U611_9BORD</name>
<dbReference type="PANTHER" id="PTHR39585:SF1">
    <property type="entry name" value="FAD ASSEMBLY FACTOR SDHE"/>
    <property type="match status" value="1"/>
</dbReference>
<gene>
    <name evidence="6" type="ORF">CAL20_08035</name>
</gene>
<evidence type="ECO:0000313" key="7">
    <source>
        <dbReference type="Proteomes" id="UP000216885"/>
    </source>
</evidence>
<organism evidence="6 7">
    <name type="scientific">Bordetella genomosp. 4</name>
    <dbReference type="NCBI Taxonomy" id="463044"/>
    <lineage>
        <taxon>Bacteria</taxon>
        <taxon>Pseudomonadati</taxon>
        <taxon>Pseudomonadota</taxon>
        <taxon>Betaproteobacteria</taxon>
        <taxon>Burkholderiales</taxon>
        <taxon>Alcaligenaceae</taxon>
        <taxon>Bordetella</taxon>
    </lineage>
</organism>
<dbReference type="InterPro" id="IPR050531">
    <property type="entry name" value="SdhE_FAD_assembly_factor"/>
</dbReference>
<evidence type="ECO:0000256" key="4">
    <source>
        <dbReference type="ARBA" id="ARBA00022490"/>
    </source>
</evidence>
<dbReference type="RefSeq" id="WP_094820309.1">
    <property type="nucleotide sequence ID" value="NZ_NEVO01000005.1"/>
</dbReference>
<sequence>MSTLTELERARLRWRARRGLLENDLIITRYLDAYETQLTDEDVGALTQLFEMGDNDLLDLLLARKELEGALDTPRLRTIVAKMREL</sequence>
<dbReference type="PANTHER" id="PTHR39585">
    <property type="entry name" value="FAD ASSEMBLY FACTOR SDHE"/>
    <property type="match status" value="1"/>
</dbReference>
<dbReference type="Gene3D" id="1.10.150.250">
    <property type="entry name" value="Flavinator of succinate dehydrogenase"/>
    <property type="match status" value="1"/>
</dbReference>
<dbReference type="InterPro" id="IPR005631">
    <property type="entry name" value="SDH"/>
</dbReference>
<protein>
    <recommendedName>
        <fullName evidence="3">FAD assembly factor SdhE</fullName>
    </recommendedName>
</protein>
<dbReference type="EMBL" id="NEVQ01000012">
    <property type="protein sequence ID" value="OZI57349.1"/>
    <property type="molecule type" value="Genomic_DNA"/>
</dbReference>
<dbReference type="InterPro" id="IPR036714">
    <property type="entry name" value="SDH_sf"/>
</dbReference>
<reference evidence="6 7" key="1">
    <citation type="submission" date="2017-05" db="EMBL/GenBank/DDBJ databases">
        <title>Complete and WGS of Bordetella genogroups.</title>
        <authorList>
            <person name="Spilker T."/>
            <person name="LiPuma J."/>
        </authorList>
    </citation>
    <scope>NUCLEOTIDE SEQUENCE [LARGE SCALE GENOMIC DNA]</scope>
    <source>
        <strain evidence="6 7">AU9919</strain>
    </source>
</reference>